<dbReference type="EMBL" id="CAKOFQ010007173">
    <property type="protein sequence ID" value="CAH1993470.1"/>
    <property type="molecule type" value="Genomic_DNA"/>
</dbReference>
<accession>A0A9P0PQE1</accession>
<protein>
    <submittedName>
        <fullName evidence="1">Uncharacterized protein</fullName>
    </submittedName>
</protein>
<reference evidence="1" key="1">
    <citation type="submission" date="2022-03" db="EMBL/GenBank/DDBJ databases">
        <authorList>
            <person name="Sayadi A."/>
        </authorList>
    </citation>
    <scope>NUCLEOTIDE SEQUENCE</scope>
</reference>
<organism evidence="1 2">
    <name type="scientific">Acanthoscelides obtectus</name>
    <name type="common">Bean weevil</name>
    <name type="synonym">Bruchus obtectus</name>
    <dbReference type="NCBI Taxonomy" id="200917"/>
    <lineage>
        <taxon>Eukaryota</taxon>
        <taxon>Metazoa</taxon>
        <taxon>Ecdysozoa</taxon>
        <taxon>Arthropoda</taxon>
        <taxon>Hexapoda</taxon>
        <taxon>Insecta</taxon>
        <taxon>Pterygota</taxon>
        <taxon>Neoptera</taxon>
        <taxon>Endopterygota</taxon>
        <taxon>Coleoptera</taxon>
        <taxon>Polyphaga</taxon>
        <taxon>Cucujiformia</taxon>
        <taxon>Chrysomeloidea</taxon>
        <taxon>Chrysomelidae</taxon>
        <taxon>Bruchinae</taxon>
        <taxon>Bruchini</taxon>
        <taxon>Acanthoscelides</taxon>
    </lineage>
</organism>
<evidence type="ECO:0000313" key="2">
    <source>
        <dbReference type="Proteomes" id="UP001152888"/>
    </source>
</evidence>
<name>A0A9P0PQE1_ACAOB</name>
<sequence length="71" mass="8174">MVSKDVTRLGTVLNTSKELLTLDALKISVLVLTDVSRPRRQSFIITTSPESLLSEWRWQEQKKDLISWKTS</sequence>
<dbReference type="AlphaFoldDB" id="A0A9P0PQE1"/>
<gene>
    <name evidence="1" type="ORF">ACAOBT_LOCUS21523</name>
</gene>
<comment type="caution">
    <text evidence="1">The sequence shown here is derived from an EMBL/GenBank/DDBJ whole genome shotgun (WGS) entry which is preliminary data.</text>
</comment>
<evidence type="ECO:0000313" key="1">
    <source>
        <dbReference type="EMBL" id="CAH1993470.1"/>
    </source>
</evidence>
<proteinExistence type="predicted"/>
<dbReference type="Proteomes" id="UP001152888">
    <property type="component" value="Unassembled WGS sequence"/>
</dbReference>
<keyword evidence="2" id="KW-1185">Reference proteome</keyword>